<feature type="transmembrane region" description="Helical" evidence="1">
    <location>
        <begin position="83"/>
        <end position="103"/>
    </location>
</feature>
<feature type="transmembrane region" description="Helical" evidence="1">
    <location>
        <begin position="295"/>
        <end position="314"/>
    </location>
</feature>
<dbReference type="GO" id="GO:0000271">
    <property type="term" value="P:polysaccharide biosynthetic process"/>
    <property type="evidence" value="ECO:0007669"/>
    <property type="project" value="TreeGrafter"/>
</dbReference>
<dbReference type="RefSeq" id="WP_066880475.1">
    <property type="nucleotide sequence ID" value="NZ_LODL01000007.1"/>
</dbReference>
<feature type="transmembrane region" description="Helical" evidence="1">
    <location>
        <begin position="226"/>
        <end position="246"/>
    </location>
</feature>
<feature type="transmembrane region" description="Helical" evidence="1">
    <location>
        <begin position="175"/>
        <end position="193"/>
    </location>
</feature>
<evidence type="ECO:0000313" key="3">
    <source>
        <dbReference type="EMBL" id="KXB32050.1"/>
    </source>
</evidence>
<sequence length="374" mass="41220">MNLILDIARGIAALGVFLFHISDGLHESMPAVASIFRFGSLGVPLFFVISGYVISASADAIIRKNESANAFLKRRFLRIFPPFWYSILVVLALPYLIAAISMLKSGVYEAPLPQFLALTGGEWLQLISLTKVFLADDGDLQGQFSQVNSVYWTLAIEFQFYLLVYLALLFRRHFLLIITAVTAASLVLLAYPQALNSGLFLYFWPMFALGIGLFHVIKHDCKIDRLAVSAPAVALLLGTLLSLAYLGTLTDVLGKLFPSASLGFATVCALILWFGQPIGLQLEAAKHGGYRPVRWLIKAAAFLGVISYSVYLLHGKLFELPAMVVRQLVPITSPLNALLTVFGTLTLCAVFYIYCEKPFLSKKLQKLNEKTLGD</sequence>
<dbReference type="PANTHER" id="PTHR23028:SF131">
    <property type="entry name" value="BLR2367 PROTEIN"/>
    <property type="match status" value="1"/>
</dbReference>
<protein>
    <recommendedName>
        <fullName evidence="2">Acyltransferase 3 domain-containing protein</fullName>
    </recommendedName>
</protein>
<feature type="transmembrane region" description="Helical" evidence="1">
    <location>
        <begin position="334"/>
        <end position="355"/>
    </location>
</feature>
<dbReference type="Pfam" id="PF01757">
    <property type="entry name" value="Acyl_transf_3"/>
    <property type="match status" value="1"/>
</dbReference>
<keyword evidence="1" id="KW-0472">Membrane</keyword>
<feature type="transmembrane region" description="Helical" evidence="1">
    <location>
        <begin position="199"/>
        <end position="217"/>
    </location>
</feature>
<evidence type="ECO:0000256" key="1">
    <source>
        <dbReference type="SAM" id="Phobius"/>
    </source>
</evidence>
<dbReference type="GO" id="GO:0016020">
    <property type="term" value="C:membrane"/>
    <property type="evidence" value="ECO:0007669"/>
    <property type="project" value="TreeGrafter"/>
</dbReference>
<dbReference type="Proteomes" id="UP000070186">
    <property type="component" value="Unassembled WGS sequence"/>
</dbReference>
<comment type="caution">
    <text evidence="3">The sequence shown here is derived from an EMBL/GenBank/DDBJ whole genome shotgun (WGS) entry which is preliminary data.</text>
</comment>
<feature type="transmembrane region" description="Helical" evidence="1">
    <location>
        <begin position="252"/>
        <end position="274"/>
    </location>
</feature>
<dbReference type="GO" id="GO:0016747">
    <property type="term" value="F:acyltransferase activity, transferring groups other than amino-acyl groups"/>
    <property type="evidence" value="ECO:0007669"/>
    <property type="project" value="InterPro"/>
</dbReference>
<accession>A0A133XMA3</accession>
<dbReference type="EMBL" id="LODL01000007">
    <property type="protein sequence ID" value="KXB32050.1"/>
    <property type="molecule type" value="Genomic_DNA"/>
</dbReference>
<gene>
    <name evidence="3" type="ORF">AT959_03030</name>
</gene>
<feature type="domain" description="Acyltransferase 3" evidence="2">
    <location>
        <begin position="4"/>
        <end position="352"/>
    </location>
</feature>
<keyword evidence="1" id="KW-1133">Transmembrane helix</keyword>
<keyword evidence="4" id="KW-1185">Reference proteome</keyword>
<name>A0A133XMA3_9RHOO</name>
<proteinExistence type="predicted"/>
<dbReference type="AlphaFoldDB" id="A0A133XMA3"/>
<evidence type="ECO:0000259" key="2">
    <source>
        <dbReference type="Pfam" id="PF01757"/>
    </source>
</evidence>
<reference evidence="3 4" key="1">
    <citation type="submission" date="2015-12" db="EMBL/GenBank/DDBJ databases">
        <title>Nitrous oxide reduction kinetics distinguish bacteria harboring typical versus atypical NosZ.</title>
        <authorList>
            <person name="Yoon S."/>
            <person name="Nissen S."/>
            <person name="Park D."/>
            <person name="Sanford R.A."/>
            <person name="Loeffler F.E."/>
        </authorList>
    </citation>
    <scope>NUCLEOTIDE SEQUENCE [LARGE SCALE GENOMIC DNA]</scope>
    <source>
        <strain evidence="3 4">ATCC BAA-841</strain>
    </source>
</reference>
<feature type="transmembrane region" description="Helical" evidence="1">
    <location>
        <begin position="43"/>
        <end position="62"/>
    </location>
</feature>
<dbReference type="PANTHER" id="PTHR23028">
    <property type="entry name" value="ACETYLTRANSFERASE"/>
    <property type="match status" value="1"/>
</dbReference>
<organism evidence="3 4">
    <name type="scientific">Dechloromonas denitrificans</name>
    <dbReference type="NCBI Taxonomy" id="281362"/>
    <lineage>
        <taxon>Bacteria</taxon>
        <taxon>Pseudomonadati</taxon>
        <taxon>Pseudomonadota</taxon>
        <taxon>Betaproteobacteria</taxon>
        <taxon>Rhodocyclales</taxon>
        <taxon>Azonexaceae</taxon>
        <taxon>Dechloromonas</taxon>
    </lineage>
</organism>
<keyword evidence="1" id="KW-0812">Transmembrane</keyword>
<dbReference type="InterPro" id="IPR050879">
    <property type="entry name" value="Acyltransferase_3"/>
</dbReference>
<feature type="transmembrane region" description="Helical" evidence="1">
    <location>
        <begin position="150"/>
        <end position="168"/>
    </location>
</feature>
<dbReference type="InterPro" id="IPR002656">
    <property type="entry name" value="Acyl_transf_3_dom"/>
</dbReference>
<evidence type="ECO:0000313" key="4">
    <source>
        <dbReference type="Proteomes" id="UP000070186"/>
    </source>
</evidence>